<dbReference type="Pfam" id="PF05187">
    <property type="entry name" value="Fer4_ETF_QO"/>
    <property type="match status" value="1"/>
</dbReference>
<dbReference type="EMBL" id="CDMZ01004213">
    <property type="protein sequence ID" value="CEM49040.1"/>
    <property type="molecule type" value="Genomic_DNA"/>
</dbReference>
<dbReference type="Pfam" id="PF21162">
    <property type="entry name" value="ETFQO_UQ-bd"/>
    <property type="match status" value="1"/>
</dbReference>
<keyword evidence="6 19" id="KW-0285">Flavoprotein</keyword>
<dbReference type="GO" id="GO:0004174">
    <property type="term" value="F:electron-transferring-flavoprotein dehydrogenase activity"/>
    <property type="evidence" value="ECO:0007669"/>
    <property type="project" value="UniProtKB-UniRule"/>
</dbReference>
<feature type="domain" description="4Fe-4S ferredoxin-type" evidence="20">
    <location>
        <begin position="567"/>
        <end position="596"/>
    </location>
</feature>
<evidence type="ECO:0000256" key="13">
    <source>
        <dbReference type="ARBA" id="ARBA00023004"/>
    </source>
</evidence>
<dbReference type="AlphaFoldDB" id="A0A0G4HX56"/>
<evidence type="ECO:0000256" key="17">
    <source>
        <dbReference type="ARBA" id="ARBA00023136"/>
    </source>
</evidence>
<keyword evidence="14 19" id="KW-0411">Iron-sulfur</keyword>
<dbReference type="InterPro" id="IPR036188">
    <property type="entry name" value="FAD/NAD-bd_sf"/>
</dbReference>
<evidence type="ECO:0000256" key="1">
    <source>
        <dbReference type="ARBA" id="ARBA00001974"/>
    </source>
</evidence>
<dbReference type="SUPFAM" id="SSF54373">
    <property type="entry name" value="FAD-linked reductases, C-terminal domain"/>
    <property type="match status" value="1"/>
</dbReference>
<evidence type="ECO:0000256" key="8">
    <source>
        <dbReference type="ARBA" id="ARBA00022792"/>
    </source>
</evidence>
<evidence type="ECO:0000256" key="5">
    <source>
        <dbReference type="ARBA" id="ARBA00022448"/>
    </source>
</evidence>
<dbReference type="Gene3D" id="3.30.9.90">
    <property type="match status" value="1"/>
</dbReference>
<accession>A0A0G4HX56</accession>
<keyword evidence="10" id="KW-0809">Transit peptide</keyword>
<dbReference type="PhylomeDB" id="A0A0G4HX56"/>
<evidence type="ECO:0000256" key="10">
    <source>
        <dbReference type="ARBA" id="ARBA00022946"/>
    </source>
</evidence>
<evidence type="ECO:0000256" key="2">
    <source>
        <dbReference type="ARBA" id="ARBA00002819"/>
    </source>
</evidence>
<dbReference type="InterPro" id="IPR049398">
    <property type="entry name" value="ETF-QO/FixC_UQ-bd"/>
</dbReference>
<keyword evidence="15 19" id="KW-0830">Ubiquinone</keyword>
<dbReference type="PROSITE" id="PS51379">
    <property type="entry name" value="4FE4S_FER_2"/>
    <property type="match status" value="1"/>
</dbReference>
<dbReference type="PANTHER" id="PTHR10617:SF107">
    <property type="entry name" value="ELECTRON TRANSFER FLAVOPROTEIN-UBIQUINONE OXIDOREDUCTASE, MITOCHONDRIAL"/>
    <property type="match status" value="1"/>
</dbReference>
<dbReference type="PANTHER" id="PTHR10617">
    <property type="entry name" value="ELECTRON TRANSFER FLAVOPROTEIN-UBIQUINONE OXIDOREDUCTASE"/>
    <property type="match status" value="1"/>
</dbReference>
<keyword evidence="16" id="KW-0496">Mitochondrion</keyword>
<evidence type="ECO:0000256" key="15">
    <source>
        <dbReference type="ARBA" id="ARBA00023075"/>
    </source>
</evidence>
<comment type="function">
    <text evidence="2 19">Accepts electrons from ETF and reduces ubiquinone.</text>
</comment>
<evidence type="ECO:0000256" key="7">
    <source>
        <dbReference type="ARBA" id="ARBA00022723"/>
    </source>
</evidence>
<dbReference type="Pfam" id="PF13450">
    <property type="entry name" value="NAD_binding_8"/>
    <property type="match status" value="1"/>
</dbReference>
<proteinExistence type="inferred from homology"/>
<keyword evidence="17" id="KW-0472">Membrane</keyword>
<evidence type="ECO:0000256" key="6">
    <source>
        <dbReference type="ARBA" id="ARBA00022630"/>
    </source>
</evidence>
<dbReference type="GO" id="GO:0005743">
    <property type="term" value="C:mitochondrial inner membrane"/>
    <property type="evidence" value="ECO:0007669"/>
    <property type="project" value="UniProtKB-SubCell"/>
</dbReference>
<evidence type="ECO:0000256" key="18">
    <source>
        <dbReference type="ARBA" id="ARBA00052682"/>
    </source>
</evidence>
<dbReference type="FunFam" id="3.30.70.20:FF:000015">
    <property type="entry name" value="Electron transfer flavoprotein-ubiquinone oxidoreductase"/>
    <property type="match status" value="1"/>
</dbReference>
<sequence>MQGSFGCLQKAASRVYLTLSPQCRLLSVPSLSLSHSSFPRGIRSFSSTTGGEIQTERMDFDLLIVGAGPAGLASAIRAKQVANEQGKELNVCVVEKGGEVGAHILSGNVFEPRALKELFSEEELAEAPLTTPVKEDRFLIMTSDKSALPIPQFLLPPSLHNHGNFIISLGSLCKWMAEKAEELGVEVYPGFAASAAVKNEKGAVVGVQTADVGIAKDGSRKSTFEPGMELYAKQTVIAEGCRGSLAESLMADFNLREGVCPQQYGIGLKEVWEVPKENHKPGLVLHSVGWPLDMWTYGGAFVYHMEPNLVLIGMVVGLDYKDPYLHPYNEFQRFKTHPKIREMLEGGECVSYGARALNEGGVQAVPRLSFPGGVLTGCSAGFLNVPKIKGSHLALKTGMLAGEAAALRLLREGGEVEEGEEMTEYENAVKESWVWEELQKVRNAKPAFKKGGLWGGLAYSGFSLMVARGKEPWTFRWTQKDSEATGEKEKYKPREYPKPDGVLTFDLLENLQRSGTNHEADQPVHLHVREDRQDLPLGLSLPKYDGPETRFCPAKVYEFVEDDDGKPKLQINAQNCLHCKTCSIKTPGEYIQWRVPEGGGGPAYSGM</sequence>
<keyword evidence="5 19" id="KW-0813">Transport</keyword>
<protein>
    <recommendedName>
        <fullName evidence="19">Electron transfer flavoprotein-ubiquinone oxidoreductase</fullName>
        <shortName evidence="19">ETF-QO</shortName>
        <ecNumber evidence="19">1.5.5.1</ecNumber>
    </recommendedName>
</protein>
<organism evidence="21">
    <name type="scientific">Chromera velia CCMP2878</name>
    <dbReference type="NCBI Taxonomy" id="1169474"/>
    <lineage>
        <taxon>Eukaryota</taxon>
        <taxon>Sar</taxon>
        <taxon>Alveolata</taxon>
        <taxon>Colpodellida</taxon>
        <taxon>Chromeraceae</taxon>
        <taxon>Chromera</taxon>
    </lineage>
</organism>
<evidence type="ECO:0000256" key="19">
    <source>
        <dbReference type="RuleBase" id="RU366068"/>
    </source>
</evidence>
<gene>
    <name evidence="21" type="ORF">Cvel_9173</name>
</gene>
<keyword evidence="12 19" id="KW-0560">Oxidoreductase</keyword>
<keyword evidence="8" id="KW-0999">Mitochondrion inner membrane</keyword>
<dbReference type="EC" id="1.5.5.1" evidence="19"/>
<dbReference type="GO" id="GO:0051539">
    <property type="term" value="F:4 iron, 4 sulfur cluster binding"/>
    <property type="evidence" value="ECO:0007669"/>
    <property type="project" value="UniProtKB-UniRule"/>
</dbReference>
<keyword evidence="11 19" id="KW-0249">Electron transport</keyword>
<dbReference type="Gene3D" id="3.30.70.20">
    <property type="match status" value="1"/>
</dbReference>
<evidence type="ECO:0000256" key="3">
    <source>
        <dbReference type="ARBA" id="ARBA00004273"/>
    </source>
</evidence>
<comment type="cofactor">
    <cofactor evidence="1 19">
        <name>FAD</name>
        <dbReference type="ChEBI" id="CHEBI:57692"/>
    </cofactor>
</comment>
<name>A0A0G4HX56_9ALVE</name>
<dbReference type="VEuPathDB" id="CryptoDB:Cvel_9173"/>
<comment type="cofactor">
    <cofactor evidence="19">
        <name>[4Fe-4S] cluster</name>
        <dbReference type="ChEBI" id="CHEBI:49883"/>
    </cofactor>
    <text evidence="19">Binds 1 [4Fe-4S] cluster.</text>
</comment>
<evidence type="ECO:0000256" key="4">
    <source>
        <dbReference type="ARBA" id="ARBA00006796"/>
    </source>
</evidence>
<evidence type="ECO:0000256" key="16">
    <source>
        <dbReference type="ARBA" id="ARBA00023128"/>
    </source>
</evidence>
<dbReference type="Gene3D" id="3.50.50.60">
    <property type="entry name" value="FAD/NAD(P)-binding domain"/>
    <property type="match status" value="1"/>
</dbReference>
<dbReference type="InterPro" id="IPR040156">
    <property type="entry name" value="ETF-QO"/>
</dbReference>
<dbReference type="GO" id="GO:0046872">
    <property type="term" value="F:metal ion binding"/>
    <property type="evidence" value="ECO:0007669"/>
    <property type="project" value="UniProtKB-KW"/>
</dbReference>
<evidence type="ECO:0000256" key="9">
    <source>
        <dbReference type="ARBA" id="ARBA00022827"/>
    </source>
</evidence>
<evidence type="ECO:0000256" key="12">
    <source>
        <dbReference type="ARBA" id="ARBA00023002"/>
    </source>
</evidence>
<dbReference type="SUPFAM" id="SSF54862">
    <property type="entry name" value="4Fe-4S ferredoxins"/>
    <property type="match status" value="1"/>
</dbReference>
<keyword evidence="13 19" id="KW-0408">Iron</keyword>
<evidence type="ECO:0000256" key="14">
    <source>
        <dbReference type="ARBA" id="ARBA00023014"/>
    </source>
</evidence>
<keyword evidence="7 19" id="KW-0479">Metal-binding</keyword>
<comment type="similarity">
    <text evidence="4">Belongs to the ETF-QO/FixC family.</text>
</comment>
<dbReference type="InterPro" id="IPR007859">
    <property type="entry name" value="ETF-QO/FixX_C"/>
</dbReference>
<evidence type="ECO:0000259" key="20">
    <source>
        <dbReference type="PROSITE" id="PS51379"/>
    </source>
</evidence>
<keyword evidence="9 19" id="KW-0274">FAD</keyword>
<reference evidence="21" key="1">
    <citation type="submission" date="2014-11" db="EMBL/GenBank/DDBJ databases">
        <authorList>
            <person name="Otto D Thomas"/>
            <person name="Naeem Raeece"/>
        </authorList>
    </citation>
    <scope>NUCLEOTIDE SEQUENCE</scope>
</reference>
<comment type="subcellular location">
    <subcellularLocation>
        <location evidence="3">Mitochondrion inner membrane</location>
    </subcellularLocation>
</comment>
<dbReference type="SUPFAM" id="SSF51905">
    <property type="entry name" value="FAD/NAD(P)-binding domain"/>
    <property type="match status" value="1"/>
</dbReference>
<dbReference type="InterPro" id="IPR017896">
    <property type="entry name" value="4Fe4S_Fe-S-bd"/>
</dbReference>
<evidence type="ECO:0000313" key="21">
    <source>
        <dbReference type="EMBL" id="CEM49040.1"/>
    </source>
</evidence>
<comment type="catalytic activity">
    <reaction evidence="18 19">
        <text>a ubiquinone + reduced [electron-transfer flavoprotein] = a ubiquinol + oxidized [electron-transfer flavoprotein] + H(+)</text>
        <dbReference type="Rhea" id="RHEA:24052"/>
        <dbReference type="Rhea" id="RHEA-COMP:9565"/>
        <dbReference type="Rhea" id="RHEA-COMP:9566"/>
        <dbReference type="Rhea" id="RHEA-COMP:10685"/>
        <dbReference type="Rhea" id="RHEA-COMP:10686"/>
        <dbReference type="ChEBI" id="CHEBI:15378"/>
        <dbReference type="ChEBI" id="CHEBI:16389"/>
        <dbReference type="ChEBI" id="CHEBI:17976"/>
        <dbReference type="ChEBI" id="CHEBI:57692"/>
        <dbReference type="ChEBI" id="CHEBI:58307"/>
        <dbReference type="EC" id="1.5.5.1"/>
    </reaction>
</comment>
<evidence type="ECO:0000256" key="11">
    <source>
        <dbReference type="ARBA" id="ARBA00022982"/>
    </source>
</evidence>